<protein>
    <submittedName>
        <fullName evidence="1">Uncharacterized protein</fullName>
    </submittedName>
</protein>
<sequence length="136" mass="15098">MNLLTRSLPLGSAQVSVLLPTWDTSDHLRQASSILLNDISLCCRPLSLSLSLFSSLPFLPFFLLFSLQHAIATQTQPSCHFINIQCVYLRQHRALSLHRKPVTTAVASACPEPRQTPALLSFTYKPPSPAKTTHIF</sequence>
<organism evidence="1 2">
    <name type="scientific">Ampelomyces quisqualis</name>
    <name type="common">Powdery mildew agent</name>
    <dbReference type="NCBI Taxonomy" id="50730"/>
    <lineage>
        <taxon>Eukaryota</taxon>
        <taxon>Fungi</taxon>
        <taxon>Dikarya</taxon>
        <taxon>Ascomycota</taxon>
        <taxon>Pezizomycotina</taxon>
        <taxon>Dothideomycetes</taxon>
        <taxon>Pleosporomycetidae</taxon>
        <taxon>Pleosporales</taxon>
        <taxon>Pleosporineae</taxon>
        <taxon>Phaeosphaeriaceae</taxon>
        <taxon>Ampelomyces</taxon>
    </lineage>
</organism>
<dbReference type="AlphaFoldDB" id="A0A6A5QV40"/>
<evidence type="ECO:0000313" key="1">
    <source>
        <dbReference type="EMBL" id="KAF1919671.1"/>
    </source>
</evidence>
<name>A0A6A5QV40_AMPQU</name>
<accession>A0A6A5QV40</accession>
<reference evidence="1" key="1">
    <citation type="journal article" date="2020" name="Stud. Mycol.">
        <title>101 Dothideomycetes genomes: a test case for predicting lifestyles and emergence of pathogens.</title>
        <authorList>
            <person name="Haridas S."/>
            <person name="Albert R."/>
            <person name="Binder M."/>
            <person name="Bloem J."/>
            <person name="Labutti K."/>
            <person name="Salamov A."/>
            <person name="Andreopoulos B."/>
            <person name="Baker S."/>
            <person name="Barry K."/>
            <person name="Bills G."/>
            <person name="Bluhm B."/>
            <person name="Cannon C."/>
            <person name="Castanera R."/>
            <person name="Culley D."/>
            <person name="Daum C."/>
            <person name="Ezra D."/>
            <person name="Gonzalez J."/>
            <person name="Henrissat B."/>
            <person name="Kuo A."/>
            <person name="Liang C."/>
            <person name="Lipzen A."/>
            <person name="Lutzoni F."/>
            <person name="Magnuson J."/>
            <person name="Mondo S."/>
            <person name="Nolan M."/>
            <person name="Ohm R."/>
            <person name="Pangilinan J."/>
            <person name="Park H.-J."/>
            <person name="Ramirez L."/>
            <person name="Alfaro M."/>
            <person name="Sun H."/>
            <person name="Tritt A."/>
            <person name="Yoshinaga Y."/>
            <person name="Zwiers L.-H."/>
            <person name="Turgeon B."/>
            <person name="Goodwin S."/>
            <person name="Spatafora J."/>
            <person name="Crous P."/>
            <person name="Grigoriev I."/>
        </authorList>
    </citation>
    <scope>NUCLEOTIDE SEQUENCE</scope>
    <source>
        <strain evidence="1">HMLAC05119</strain>
    </source>
</reference>
<proteinExistence type="predicted"/>
<dbReference type="Proteomes" id="UP000800096">
    <property type="component" value="Unassembled WGS sequence"/>
</dbReference>
<evidence type="ECO:0000313" key="2">
    <source>
        <dbReference type="Proteomes" id="UP000800096"/>
    </source>
</evidence>
<gene>
    <name evidence="1" type="ORF">BDU57DRAFT_149001</name>
</gene>
<dbReference type="EMBL" id="ML979133">
    <property type="protein sequence ID" value="KAF1919671.1"/>
    <property type="molecule type" value="Genomic_DNA"/>
</dbReference>
<keyword evidence="2" id="KW-1185">Reference proteome</keyword>